<feature type="domain" description="Chalcone isomerase" evidence="2">
    <location>
        <begin position="34"/>
        <end position="162"/>
    </location>
</feature>
<dbReference type="KEGG" id="scyp:JYB88_15125"/>
<dbReference type="RefSeq" id="WP_207324642.1">
    <property type="nucleotide sequence ID" value="NZ_CP071504.1"/>
</dbReference>
<keyword evidence="3" id="KW-0413">Isomerase</keyword>
<evidence type="ECO:0000259" key="2">
    <source>
        <dbReference type="Pfam" id="PF16036"/>
    </source>
</evidence>
<keyword evidence="4" id="KW-1185">Reference proteome</keyword>
<proteinExistence type="predicted"/>
<dbReference type="InterPro" id="IPR016087">
    <property type="entry name" value="Chalcone_isomerase"/>
</dbReference>
<protein>
    <submittedName>
        <fullName evidence="3">Chalcone isomerase family protein</fullName>
    </submittedName>
</protein>
<dbReference type="Proteomes" id="UP000663281">
    <property type="component" value="Chromosome"/>
</dbReference>
<dbReference type="EMBL" id="CP071504">
    <property type="protein sequence ID" value="QSX29512.1"/>
    <property type="molecule type" value="Genomic_DNA"/>
</dbReference>
<dbReference type="GO" id="GO:0016853">
    <property type="term" value="F:isomerase activity"/>
    <property type="evidence" value="ECO:0007669"/>
    <property type="project" value="UniProtKB-KW"/>
</dbReference>
<keyword evidence="1" id="KW-0732">Signal</keyword>
<evidence type="ECO:0000313" key="4">
    <source>
        <dbReference type="Proteomes" id="UP000663281"/>
    </source>
</evidence>
<sequence>MKAMILTASLLLGLPAAGAPMLAELQPVGQGEMHWLWFKLYDATLYSPNGRYHKDARPLALSILYARDIEREDLLAATREEWQRLLQEPRDLQEKWLSQLAATWPDIQAGDRLTLYVDKEGHSQFWHGEQALGQLLPPDFAPAFLAIWLDERSRNPALTRQLRGESQP</sequence>
<reference evidence="3 4" key="1">
    <citation type="submission" date="2021-03" db="EMBL/GenBank/DDBJ databases">
        <title>Novel species identification of genus Shewanella.</title>
        <authorList>
            <person name="Liu G."/>
            <person name="Zhang Q."/>
        </authorList>
    </citation>
    <scope>NUCLEOTIDE SEQUENCE [LARGE SCALE GENOMIC DNA]</scope>
    <source>
        <strain evidence="3 4">FJAT-53726</strain>
    </source>
</reference>
<evidence type="ECO:0000313" key="3">
    <source>
        <dbReference type="EMBL" id="QSX29512.1"/>
    </source>
</evidence>
<evidence type="ECO:0000256" key="1">
    <source>
        <dbReference type="SAM" id="SignalP"/>
    </source>
</evidence>
<organism evidence="3 4">
    <name type="scientific">Shewanella cyperi</name>
    <dbReference type="NCBI Taxonomy" id="2814292"/>
    <lineage>
        <taxon>Bacteria</taxon>
        <taxon>Pseudomonadati</taxon>
        <taxon>Pseudomonadota</taxon>
        <taxon>Gammaproteobacteria</taxon>
        <taxon>Alteromonadales</taxon>
        <taxon>Shewanellaceae</taxon>
        <taxon>Shewanella</taxon>
    </lineage>
</organism>
<dbReference type="Pfam" id="PF16036">
    <property type="entry name" value="Chalcone_3"/>
    <property type="match status" value="1"/>
</dbReference>
<feature type="signal peptide" evidence="1">
    <location>
        <begin position="1"/>
        <end position="18"/>
    </location>
</feature>
<name>A0A974XJE5_9GAMM</name>
<accession>A0A974XJE5</accession>
<feature type="chain" id="PRO_5037662952" evidence="1">
    <location>
        <begin position="19"/>
        <end position="168"/>
    </location>
</feature>
<dbReference type="AlphaFoldDB" id="A0A974XJE5"/>
<gene>
    <name evidence="3" type="ORF">JYB88_15125</name>
</gene>